<keyword evidence="3" id="KW-1185">Reference proteome</keyword>
<dbReference type="InterPro" id="IPR036844">
    <property type="entry name" value="Hint_dom_sf"/>
</dbReference>
<dbReference type="GO" id="GO:0016540">
    <property type="term" value="P:protein autoprocessing"/>
    <property type="evidence" value="ECO:0007669"/>
    <property type="project" value="InterPro"/>
</dbReference>
<reference evidence="2" key="1">
    <citation type="submission" date="2023-10" db="EMBL/GenBank/DDBJ databases">
        <title>Genome assemblies of two species of porcelain crab, Petrolisthes cinctipes and Petrolisthes manimaculis (Anomura: Porcellanidae).</title>
        <authorList>
            <person name="Angst P."/>
        </authorList>
    </citation>
    <scope>NUCLEOTIDE SEQUENCE</scope>
    <source>
        <strain evidence="2">PB745_01</strain>
        <tissue evidence="2">Gill</tissue>
    </source>
</reference>
<dbReference type="SUPFAM" id="SSF51294">
    <property type="entry name" value="Hedgehog/intein (Hint) domain"/>
    <property type="match status" value="1"/>
</dbReference>
<dbReference type="AlphaFoldDB" id="A0AAE1FXK9"/>
<evidence type="ECO:0000259" key="1">
    <source>
        <dbReference type="Pfam" id="PF01079"/>
    </source>
</evidence>
<feature type="domain" description="Hedgehog protein Hint" evidence="1">
    <location>
        <begin position="1"/>
        <end position="80"/>
    </location>
</feature>
<dbReference type="PANTHER" id="PTHR11889">
    <property type="entry name" value="HEDGEHOG"/>
    <property type="match status" value="1"/>
</dbReference>
<dbReference type="EMBL" id="JAWQEG010001412">
    <property type="protein sequence ID" value="KAK3879663.1"/>
    <property type="molecule type" value="Genomic_DNA"/>
</dbReference>
<feature type="non-terminal residue" evidence="2">
    <location>
        <position position="265"/>
    </location>
</feature>
<protein>
    <recommendedName>
        <fullName evidence="1">Hedgehog protein Hint domain-containing protein</fullName>
    </recommendedName>
</protein>
<evidence type="ECO:0000313" key="2">
    <source>
        <dbReference type="EMBL" id="KAK3879663.1"/>
    </source>
</evidence>
<accession>A0AAE1FXK9</accession>
<name>A0AAE1FXK9_PETCI</name>
<proteinExistence type="predicted"/>
<dbReference type="InterPro" id="IPR050387">
    <property type="entry name" value="Hedgehog_Signaling"/>
</dbReference>
<dbReference type="Proteomes" id="UP001286313">
    <property type="component" value="Unassembled WGS sequence"/>
</dbReference>
<dbReference type="InterPro" id="IPR001767">
    <property type="entry name" value="Hedgehog_Hint"/>
</dbReference>
<dbReference type="Gene3D" id="2.170.16.10">
    <property type="entry name" value="Hedgehog/Intein (Hint) domain"/>
    <property type="match status" value="1"/>
</dbReference>
<sequence length="265" mass="28394">VFGRDVGVGDVIFGVNGNELERTEVLEITHHVTRGAYVPLTKEGTLIVDGIYVSCYASYRHALAHRFLAPVRAFPALLHLRPGFLGRLGAWAKSLVTGSAFFSSGSFSAAVSSEGNASAQNNPEFLSLMKPKDMIFKVNEVNNGECRECYSCPDCSTVSSSTFTTSCSASCLAIVTCLAGKAPRVTRSCSLTNEPNGCRVVANPTDYTKACYCDGERCDPVLGLTQDQLCDDALPSTLASLALTFFAFFVVQVLNVAEGFGYLSF</sequence>
<gene>
    <name evidence="2" type="ORF">Pcinc_015792</name>
</gene>
<evidence type="ECO:0000313" key="3">
    <source>
        <dbReference type="Proteomes" id="UP001286313"/>
    </source>
</evidence>
<dbReference type="Pfam" id="PF01079">
    <property type="entry name" value="Hint"/>
    <property type="match status" value="1"/>
</dbReference>
<organism evidence="2 3">
    <name type="scientific">Petrolisthes cinctipes</name>
    <name type="common">Flat porcelain crab</name>
    <dbReference type="NCBI Taxonomy" id="88211"/>
    <lineage>
        <taxon>Eukaryota</taxon>
        <taxon>Metazoa</taxon>
        <taxon>Ecdysozoa</taxon>
        <taxon>Arthropoda</taxon>
        <taxon>Crustacea</taxon>
        <taxon>Multicrustacea</taxon>
        <taxon>Malacostraca</taxon>
        <taxon>Eumalacostraca</taxon>
        <taxon>Eucarida</taxon>
        <taxon>Decapoda</taxon>
        <taxon>Pleocyemata</taxon>
        <taxon>Anomura</taxon>
        <taxon>Galatheoidea</taxon>
        <taxon>Porcellanidae</taxon>
        <taxon>Petrolisthes</taxon>
    </lineage>
</organism>
<dbReference type="PANTHER" id="PTHR11889:SF31">
    <property type="entry name" value="PROTEIN HEDGEHOG"/>
    <property type="match status" value="1"/>
</dbReference>
<comment type="caution">
    <text evidence="2">The sequence shown here is derived from an EMBL/GenBank/DDBJ whole genome shotgun (WGS) entry which is preliminary data.</text>
</comment>